<dbReference type="GO" id="GO:0061025">
    <property type="term" value="P:membrane fusion"/>
    <property type="evidence" value="ECO:0007669"/>
    <property type="project" value="TreeGrafter"/>
</dbReference>
<feature type="compositionally biased region" description="Acidic residues" evidence="1">
    <location>
        <begin position="47"/>
        <end position="61"/>
    </location>
</feature>
<dbReference type="PANTHER" id="PTHR23333:SF20">
    <property type="entry name" value="NSFL1 COFACTOR P47"/>
    <property type="match status" value="1"/>
</dbReference>
<dbReference type="AlphaFoldDB" id="A0AAN7T240"/>
<dbReference type="EMBL" id="JAVRRJ010000002">
    <property type="protein sequence ID" value="KAK5088147.1"/>
    <property type="molecule type" value="Genomic_DNA"/>
</dbReference>
<dbReference type="GO" id="GO:0000045">
    <property type="term" value="P:autophagosome assembly"/>
    <property type="evidence" value="ECO:0007669"/>
    <property type="project" value="TreeGrafter"/>
</dbReference>
<dbReference type="Gene3D" id="3.30.420.210">
    <property type="entry name" value="SEP domain"/>
    <property type="match status" value="1"/>
</dbReference>
<keyword evidence="5" id="KW-1185">Reference proteome</keyword>
<reference evidence="4 5" key="1">
    <citation type="submission" date="2023-08" db="EMBL/GenBank/DDBJ databases">
        <title>Black Yeasts Isolated from many extreme environments.</title>
        <authorList>
            <person name="Coleine C."/>
            <person name="Stajich J.E."/>
            <person name="Selbmann L."/>
        </authorList>
    </citation>
    <scope>NUCLEOTIDE SEQUENCE [LARGE SCALE GENOMIC DNA]</scope>
    <source>
        <strain evidence="4 5">CCFEE 5910</strain>
    </source>
</reference>
<dbReference type="GO" id="GO:0043161">
    <property type="term" value="P:proteasome-mediated ubiquitin-dependent protein catabolic process"/>
    <property type="evidence" value="ECO:0007669"/>
    <property type="project" value="TreeGrafter"/>
</dbReference>
<dbReference type="RefSeq" id="XP_064755061.1">
    <property type="nucleotide sequence ID" value="XM_064899104.1"/>
</dbReference>
<feature type="compositionally biased region" description="Low complexity" evidence="1">
    <location>
        <begin position="288"/>
        <end position="321"/>
    </location>
</feature>
<dbReference type="Pfam" id="PF14555">
    <property type="entry name" value="UBA_4"/>
    <property type="match status" value="1"/>
</dbReference>
<feature type="domain" description="SEP" evidence="3">
    <location>
        <begin position="207"/>
        <end position="271"/>
    </location>
</feature>
<feature type="domain" description="UBX" evidence="2">
    <location>
        <begin position="326"/>
        <end position="381"/>
    </location>
</feature>
<dbReference type="SUPFAM" id="SSF46934">
    <property type="entry name" value="UBA-like"/>
    <property type="match status" value="1"/>
</dbReference>
<gene>
    <name evidence="4" type="primary">SHP1</name>
    <name evidence="4" type="ORF">LTR05_002364</name>
</gene>
<dbReference type="Pfam" id="PF08059">
    <property type="entry name" value="SEP"/>
    <property type="match status" value="1"/>
</dbReference>
<dbReference type="CDD" id="cd14348">
    <property type="entry name" value="UBA_p47"/>
    <property type="match status" value="1"/>
</dbReference>
<comment type="caution">
    <text evidence="4">The sequence shown here is derived from an EMBL/GenBank/DDBJ whole genome shotgun (WGS) entry which is preliminary data.</text>
</comment>
<feature type="compositionally biased region" description="Basic and acidic residues" evidence="1">
    <location>
        <begin position="146"/>
        <end position="175"/>
    </location>
</feature>
<dbReference type="InterPro" id="IPR001012">
    <property type="entry name" value="UBX_dom"/>
</dbReference>
<dbReference type="GO" id="GO:0043130">
    <property type="term" value="F:ubiquitin binding"/>
    <property type="evidence" value="ECO:0007669"/>
    <property type="project" value="TreeGrafter"/>
</dbReference>
<dbReference type="PANTHER" id="PTHR23333">
    <property type="entry name" value="UBX DOMAIN CONTAINING PROTEIN"/>
    <property type="match status" value="1"/>
</dbReference>
<sequence length="405" mass="44137">MSREDELIAQYSDITGANVTEARQRLEAFEWNLEAAMEDHYTGGNDSDAEPEMELGDEPEDIPQPPTQDASGSYRLGDGLSTSQPVPAVPASSSSATKPRPAPAPSKRFATLGDFTSSARKDSDSDDDNQDMYAGGDKSGLAVKNPGRDSEDLKKKIIDKARKGGKDLVEDEPKKKSFFTGNARTLGGDDTPSQEIQGEAEEQSTARVKRSLHFWQDGFSIDDGDLFRFDDPANANVLSQIRSGRAPLHIMNVAPGQEVDVQVVPHEEKYVKAKKQYRAFEGQGQRLGSPTPATSSSAPMPGSFTQTTPAAASSTTTQTQTNQVDESKPILTLRISLGTGTRMTARFNTDQTIGDVYDYARRHETSGRDFVLQTTFPTREFKDQSQILGDVAELKRGGALVQKYT</sequence>
<dbReference type="GO" id="GO:0005634">
    <property type="term" value="C:nucleus"/>
    <property type="evidence" value="ECO:0007669"/>
    <property type="project" value="TreeGrafter"/>
</dbReference>
<dbReference type="GeneID" id="90024436"/>
<dbReference type="InterPro" id="IPR036241">
    <property type="entry name" value="NSFL1C_SEP_dom_sf"/>
</dbReference>
<dbReference type="GO" id="GO:0031468">
    <property type="term" value="P:nuclear membrane reassembly"/>
    <property type="evidence" value="ECO:0007669"/>
    <property type="project" value="TreeGrafter"/>
</dbReference>
<dbReference type="GO" id="GO:0007030">
    <property type="term" value="P:Golgi organization"/>
    <property type="evidence" value="ECO:0007669"/>
    <property type="project" value="TreeGrafter"/>
</dbReference>
<proteinExistence type="predicted"/>
<dbReference type="PROSITE" id="PS51399">
    <property type="entry name" value="SEP"/>
    <property type="match status" value="1"/>
</dbReference>
<dbReference type="FunFam" id="3.30.420.210:FF:000002">
    <property type="entry name" value="UBX domain-containing protein 1"/>
    <property type="match status" value="1"/>
</dbReference>
<feature type="region of interest" description="Disordered" evidence="1">
    <location>
        <begin position="281"/>
        <end position="326"/>
    </location>
</feature>
<evidence type="ECO:0000259" key="2">
    <source>
        <dbReference type="PROSITE" id="PS50033"/>
    </source>
</evidence>
<dbReference type="SUPFAM" id="SSF102848">
    <property type="entry name" value="NSFL1 (p97 ATPase) cofactor p47, SEP domain"/>
    <property type="match status" value="1"/>
</dbReference>
<dbReference type="InterPro" id="IPR012989">
    <property type="entry name" value="SEP_domain"/>
</dbReference>
<dbReference type="SMART" id="SM00553">
    <property type="entry name" value="SEP"/>
    <property type="match status" value="1"/>
</dbReference>
<dbReference type="InterPro" id="IPR029071">
    <property type="entry name" value="Ubiquitin-like_domsf"/>
</dbReference>
<name>A0AAN7T240_9EURO</name>
<feature type="compositionally biased region" description="Low complexity" evidence="1">
    <location>
        <begin position="81"/>
        <end position="97"/>
    </location>
</feature>
<evidence type="ECO:0000313" key="4">
    <source>
        <dbReference type="EMBL" id="KAK5088147.1"/>
    </source>
</evidence>
<protein>
    <submittedName>
        <fullName evidence="4">Protein phosphatase regulator</fullName>
    </submittedName>
</protein>
<organism evidence="4 5">
    <name type="scientific">Lithohypha guttulata</name>
    <dbReference type="NCBI Taxonomy" id="1690604"/>
    <lineage>
        <taxon>Eukaryota</taxon>
        <taxon>Fungi</taxon>
        <taxon>Dikarya</taxon>
        <taxon>Ascomycota</taxon>
        <taxon>Pezizomycotina</taxon>
        <taxon>Eurotiomycetes</taxon>
        <taxon>Chaetothyriomycetidae</taxon>
        <taxon>Chaetothyriales</taxon>
        <taxon>Trichomeriaceae</taxon>
        <taxon>Lithohypha</taxon>
    </lineage>
</organism>
<evidence type="ECO:0000256" key="1">
    <source>
        <dbReference type="SAM" id="MobiDB-lite"/>
    </source>
</evidence>
<dbReference type="Pfam" id="PF00789">
    <property type="entry name" value="UBX"/>
    <property type="match status" value="1"/>
</dbReference>
<dbReference type="PROSITE" id="PS50033">
    <property type="entry name" value="UBX"/>
    <property type="match status" value="1"/>
</dbReference>
<dbReference type="GO" id="GO:0005829">
    <property type="term" value="C:cytosol"/>
    <property type="evidence" value="ECO:0007669"/>
    <property type="project" value="TreeGrafter"/>
</dbReference>
<dbReference type="InterPro" id="IPR009060">
    <property type="entry name" value="UBA-like_sf"/>
</dbReference>
<dbReference type="SUPFAM" id="SSF54236">
    <property type="entry name" value="Ubiquitin-like"/>
    <property type="match status" value="1"/>
</dbReference>
<accession>A0AAN7T240</accession>
<evidence type="ECO:0000313" key="5">
    <source>
        <dbReference type="Proteomes" id="UP001309876"/>
    </source>
</evidence>
<dbReference type="Gene3D" id="1.10.8.10">
    <property type="entry name" value="DNA helicase RuvA subunit, C-terminal domain"/>
    <property type="match status" value="1"/>
</dbReference>
<feature type="region of interest" description="Disordered" evidence="1">
    <location>
        <begin position="37"/>
        <end position="201"/>
    </location>
</feature>
<dbReference type="Proteomes" id="UP001309876">
    <property type="component" value="Unassembled WGS sequence"/>
</dbReference>
<dbReference type="Gene3D" id="3.10.20.90">
    <property type="entry name" value="Phosphatidylinositol 3-kinase Catalytic Subunit, Chain A, domain 1"/>
    <property type="match status" value="1"/>
</dbReference>
<evidence type="ECO:0000259" key="3">
    <source>
        <dbReference type="PROSITE" id="PS51399"/>
    </source>
</evidence>